<dbReference type="Proteomes" id="UP000689195">
    <property type="component" value="Unassembled WGS sequence"/>
</dbReference>
<evidence type="ECO:0000313" key="2">
    <source>
        <dbReference type="EMBL" id="CAD8148435.1"/>
    </source>
</evidence>
<sequence length="141" mass="17039">MWKSRKIIYKILIENNLWFCLYFIHILIYKKTSTVAYKMLVFQYRNRRYLDFCDLMDLVNQHGYAKIKNEEVHRGKQIFQDVGICTQFDCILENLTPKEHLYLFVRMKGLSGDDLTESVIGLYYIRFQSIQLEEYINRQSG</sequence>
<dbReference type="OrthoDB" id="6512918at2759"/>
<proteinExistence type="predicted"/>
<feature type="transmembrane region" description="Helical" evidence="1">
    <location>
        <begin position="7"/>
        <end position="29"/>
    </location>
</feature>
<keyword evidence="1" id="KW-0472">Membrane</keyword>
<keyword evidence="1" id="KW-0812">Transmembrane</keyword>
<evidence type="ECO:0000313" key="3">
    <source>
        <dbReference type="Proteomes" id="UP000689195"/>
    </source>
</evidence>
<comment type="caution">
    <text evidence="2">The sequence shown here is derived from an EMBL/GenBank/DDBJ whole genome shotgun (WGS) entry which is preliminary data.</text>
</comment>
<evidence type="ECO:0000256" key="1">
    <source>
        <dbReference type="SAM" id="Phobius"/>
    </source>
</evidence>
<protein>
    <submittedName>
        <fullName evidence="2">Uncharacterized protein</fullName>
    </submittedName>
</protein>
<gene>
    <name evidence="2" type="ORF">PPENT_87.1.T0180064</name>
</gene>
<dbReference type="AlphaFoldDB" id="A0A8S1T4W5"/>
<dbReference type="EMBL" id="CAJJDO010000018">
    <property type="protein sequence ID" value="CAD8148435.1"/>
    <property type="molecule type" value="Genomic_DNA"/>
</dbReference>
<reference evidence="2" key="1">
    <citation type="submission" date="2021-01" db="EMBL/GenBank/DDBJ databases">
        <authorList>
            <consortium name="Genoscope - CEA"/>
            <person name="William W."/>
        </authorList>
    </citation>
    <scope>NUCLEOTIDE SEQUENCE</scope>
</reference>
<keyword evidence="3" id="KW-1185">Reference proteome</keyword>
<organism evidence="2 3">
    <name type="scientific">Paramecium pentaurelia</name>
    <dbReference type="NCBI Taxonomy" id="43138"/>
    <lineage>
        <taxon>Eukaryota</taxon>
        <taxon>Sar</taxon>
        <taxon>Alveolata</taxon>
        <taxon>Ciliophora</taxon>
        <taxon>Intramacronucleata</taxon>
        <taxon>Oligohymenophorea</taxon>
        <taxon>Peniculida</taxon>
        <taxon>Parameciidae</taxon>
        <taxon>Paramecium</taxon>
    </lineage>
</organism>
<name>A0A8S1T4W5_9CILI</name>
<keyword evidence="1" id="KW-1133">Transmembrane helix</keyword>
<accession>A0A8S1T4W5</accession>